<reference evidence="2" key="1">
    <citation type="submission" date="2021-05" db="EMBL/GenBank/DDBJ databases">
        <authorList>
            <person name="Alioto T."/>
            <person name="Alioto T."/>
            <person name="Gomez Garrido J."/>
        </authorList>
    </citation>
    <scope>NUCLEOTIDE SEQUENCE</scope>
</reference>
<protein>
    <submittedName>
        <fullName evidence="2">Uncharacterized protein</fullName>
    </submittedName>
</protein>
<keyword evidence="1" id="KW-0812">Transmembrane</keyword>
<name>A0A8D8YMW0_9HEMI</name>
<dbReference type="EMBL" id="HBUF01385089">
    <property type="protein sequence ID" value="CAG6731840.1"/>
    <property type="molecule type" value="Transcribed_RNA"/>
</dbReference>
<feature type="transmembrane region" description="Helical" evidence="1">
    <location>
        <begin position="82"/>
        <end position="101"/>
    </location>
</feature>
<accession>A0A8D8YMW0</accession>
<evidence type="ECO:0000256" key="1">
    <source>
        <dbReference type="SAM" id="Phobius"/>
    </source>
</evidence>
<feature type="transmembrane region" description="Helical" evidence="1">
    <location>
        <begin position="6"/>
        <end position="28"/>
    </location>
</feature>
<organism evidence="2">
    <name type="scientific">Cacopsylla melanoneura</name>
    <dbReference type="NCBI Taxonomy" id="428564"/>
    <lineage>
        <taxon>Eukaryota</taxon>
        <taxon>Metazoa</taxon>
        <taxon>Ecdysozoa</taxon>
        <taxon>Arthropoda</taxon>
        <taxon>Hexapoda</taxon>
        <taxon>Insecta</taxon>
        <taxon>Pterygota</taxon>
        <taxon>Neoptera</taxon>
        <taxon>Paraneoptera</taxon>
        <taxon>Hemiptera</taxon>
        <taxon>Sternorrhyncha</taxon>
        <taxon>Psylloidea</taxon>
        <taxon>Psyllidae</taxon>
        <taxon>Psyllinae</taxon>
        <taxon>Cacopsylla</taxon>
    </lineage>
</organism>
<dbReference type="AlphaFoldDB" id="A0A8D8YMW0"/>
<proteinExistence type="predicted"/>
<keyword evidence="1" id="KW-0472">Membrane</keyword>
<feature type="transmembrane region" description="Helical" evidence="1">
    <location>
        <begin position="40"/>
        <end position="62"/>
    </location>
</feature>
<evidence type="ECO:0000313" key="2">
    <source>
        <dbReference type="EMBL" id="CAG6731840.1"/>
    </source>
</evidence>
<keyword evidence="1" id="KW-1133">Transmembrane helix</keyword>
<sequence>MIFFFFFLLPHKISFFFPSSSSLFFYFARRHREKKVPPTLVFLFLSLTFFLPLFVRLSFSISPTALSPSLTPFIILSFNFRSSGSFSLSLPVFLSLSLFGLF</sequence>